<name>A0A081IA71_PLAVN</name>
<feature type="compositionally biased region" description="Basic and acidic residues" evidence="1">
    <location>
        <begin position="218"/>
        <end position="231"/>
    </location>
</feature>
<sequence length="310" mass="34837">MENGISTQFANTEINKYCHYGDTSGDGRCINYFQMASSGVIHLLINLKKYGLDDDKLAEYAILWLSYKLNEKPINKKTNLNDFYTNHIEKNNDYKKKINSDNGPTYKAIIDKKKDLMCMDNNEISKFNDLFKILYFIYHTFTKTDIGCEGNLSLAKNFADEFEKLNNDSNINGNPSYSKLLSTLSNDYDNLKKKCTNFKSLPEIKTSQSSAQNSLESSEEKSGKSSEEKSVPESVPEFVTESGKDSEKLSVQSITLSPEGTSSSSSILNTVIPGLSTFAIPVFLGVAYKVNNNELKTIIFKLYSLNTCKL</sequence>
<evidence type="ECO:0000313" key="2">
    <source>
        <dbReference type="EMBL" id="KEG00579.1"/>
    </source>
</evidence>
<dbReference type="EMBL" id="KL446955">
    <property type="protein sequence ID" value="KEG00579.1"/>
    <property type="molecule type" value="Genomic_DNA"/>
</dbReference>
<evidence type="ECO:0000256" key="1">
    <source>
        <dbReference type="SAM" id="MobiDB-lite"/>
    </source>
</evidence>
<feature type="region of interest" description="Disordered" evidence="1">
    <location>
        <begin position="206"/>
        <end position="265"/>
    </location>
</feature>
<proteinExistence type="predicted"/>
<protein>
    <recommendedName>
        <fullName evidence="4">CIR protein PIR protein</fullName>
    </recommendedName>
</protein>
<accession>A0A081IA71</accession>
<organism evidence="2 3">
    <name type="scientific">Plasmodium vinckei vinckei</name>
    <dbReference type="NCBI Taxonomy" id="54757"/>
    <lineage>
        <taxon>Eukaryota</taxon>
        <taxon>Sar</taxon>
        <taxon>Alveolata</taxon>
        <taxon>Apicomplexa</taxon>
        <taxon>Aconoidasida</taxon>
        <taxon>Haemosporida</taxon>
        <taxon>Plasmodiidae</taxon>
        <taxon>Plasmodium</taxon>
        <taxon>Plasmodium (Vinckeia)</taxon>
    </lineage>
</organism>
<dbReference type="Proteomes" id="UP000030681">
    <property type="component" value="Unassembled WGS sequence"/>
</dbReference>
<evidence type="ECO:0000313" key="3">
    <source>
        <dbReference type="Proteomes" id="UP000030681"/>
    </source>
</evidence>
<feature type="compositionally biased region" description="Low complexity" evidence="1">
    <location>
        <begin position="207"/>
        <end position="216"/>
    </location>
</feature>
<evidence type="ECO:0008006" key="4">
    <source>
        <dbReference type="Google" id="ProtNLM"/>
    </source>
</evidence>
<gene>
    <name evidence="2" type="ORF">YYE_04408</name>
</gene>
<feature type="compositionally biased region" description="Polar residues" evidence="1">
    <location>
        <begin position="249"/>
        <end position="261"/>
    </location>
</feature>
<dbReference type="AlphaFoldDB" id="A0A081IA71"/>
<dbReference type="Pfam" id="PF06022">
    <property type="entry name" value="Cir_Bir_Yir"/>
    <property type="match status" value="1"/>
</dbReference>
<dbReference type="InterPro" id="IPR006477">
    <property type="entry name" value="Yir_bir_cir"/>
</dbReference>
<dbReference type="NCBIfam" id="TIGR01590">
    <property type="entry name" value="yir-bir-cir_Pla"/>
    <property type="match status" value="1"/>
</dbReference>
<reference evidence="2 3" key="1">
    <citation type="submission" date="2013-02" db="EMBL/GenBank/DDBJ databases">
        <title>The Genome Sequence of Plasmodium vinckei vinckei.</title>
        <authorList>
            <consortium name="The Broad Institute Genome Sequencing Platform"/>
            <consortium name="The Broad Institute Genome Sequencing Center for Infectious Disease"/>
            <person name="Neafsey D."/>
            <person name="Cheeseman I."/>
            <person name="Volkman S."/>
            <person name="Adams J."/>
            <person name="Walker B."/>
            <person name="Young S.K."/>
            <person name="Zeng Q."/>
            <person name="Gargeya S."/>
            <person name="Fitzgerald M."/>
            <person name="Haas B."/>
            <person name="Abouelleil A."/>
            <person name="Alvarado L."/>
            <person name="Arachchi H.M."/>
            <person name="Berlin A.M."/>
            <person name="Chapman S.B."/>
            <person name="Dewar J."/>
            <person name="Goldberg J."/>
            <person name="Griggs A."/>
            <person name="Gujja S."/>
            <person name="Hansen M."/>
            <person name="Howarth C."/>
            <person name="Imamovic A."/>
            <person name="Larimer J."/>
            <person name="McCowan C."/>
            <person name="Murphy C."/>
            <person name="Neiman D."/>
            <person name="Pearson M."/>
            <person name="Priest M."/>
            <person name="Roberts A."/>
            <person name="Saif S."/>
            <person name="Shea T."/>
            <person name="Sisk P."/>
            <person name="Sykes S."/>
            <person name="Wortman J."/>
            <person name="Nusbaum C."/>
            <person name="Birren B."/>
        </authorList>
    </citation>
    <scope>NUCLEOTIDE SEQUENCE [LARGE SCALE GENOMIC DNA]</scope>
    <source>
        <strain evidence="3">vinckei</strain>
    </source>
</reference>